<organism evidence="2 3">
    <name type="scientific">Sphaerulina musiva (strain SO2202)</name>
    <name type="common">Poplar stem canker fungus</name>
    <name type="synonym">Septoria musiva</name>
    <dbReference type="NCBI Taxonomy" id="692275"/>
    <lineage>
        <taxon>Eukaryota</taxon>
        <taxon>Fungi</taxon>
        <taxon>Dikarya</taxon>
        <taxon>Ascomycota</taxon>
        <taxon>Pezizomycotina</taxon>
        <taxon>Dothideomycetes</taxon>
        <taxon>Dothideomycetidae</taxon>
        <taxon>Mycosphaerellales</taxon>
        <taxon>Mycosphaerellaceae</taxon>
        <taxon>Sphaerulina</taxon>
    </lineage>
</organism>
<dbReference type="EMBL" id="KB456261">
    <property type="protein sequence ID" value="EMF15870.1"/>
    <property type="molecule type" value="Genomic_DNA"/>
</dbReference>
<dbReference type="eggNOG" id="ENOG502S9C0">
    <property type="taxonomic scope" value="Eukaryota"/>
</dbReference>
<dbReference type="GeneID" id="27897745"/>
<protein>
    <recommendedName>
        <fullName evidence="4">PA14 domain-containing protein</fullName>
    </recommendedName>
</protein>
<feature type="signal peptide" evidence="1">
    <location>
        <begin position="1"/>
        <end position="18"/>
    </location>
</feature>
<dbReference type="OrthoDB" id="10031947at2759"/>
<dbReference type="STRING" id="692275.M3DCX7"/>
<keyword evidence="1" id="KW-0732">Signal</keyword>
<keyword evidence="3" id="KW-1185">Reference proteome</keyword>
<sequence length="445" mass="48352">MNRTSNAATVTLTASASAIVLPAVTMTGNSSTTTVYSNNTIVITRDRSTTRAPTSTSYTTVISTTTICGNSTAALNVTAASNMTAASNVTDNVRRHFGGWGGKPHWHPDFHNGPDPDWEHPKDLPPALEGAAVSAISSGCSCMSLEPETSTITTYTTMSSNYTRLDLVTASATIQPYRTSVNTTTIRPVVTRTVTATRTVQSLVTETPIVTSTILETTTVLIGQQFGAPTVVLARPTAITGVDSDGLATKDFDDERYPIELPFKLEAYGIRSSRVMVSVNGWIALSRDSGSVDHYSFVNAQLPRMNTDDDYGLPDTAFLPYWNDLFVAQGTAQGLYYEIGGEAPNRNVSFEWYTSLYSQPLGYYHFIATFQEAKAGAVVYTYYQANGEVPSNTQRYGTIGVQSFVDDKSAQYSYNRLIAPGLEITYDPEKNLFLRTNSVNCVLSR</sequence>
<dbReference type="HOGENOM" id="CLU_615643_0_0_1"/>
<feature type="chain" id="PRO_5004033227" description="PA14 domain-containing protein" evidence="1">
    <location>
        <begin position="19"/>
        <end position="445"/>
    </location>
</feature>
<proteinExistence type="predicted"/>
<evidence type="ECO:0000313" key="3">
    <source>
        <dbReference type="Proteomes" id="UP000016931"/>
    </source>
</evidence>
<gene>
    <name evidence="2" type="ORF">SEPMUDRAFT_106061</name>
</gene>
<evidence type="ECO:0000256" key="1">
    <source>
        <dbReference type="SAM" id="SignalP"/>
    </source>
</evidence>
<accession>M3DCX7</accession>
<evidence type="ECO:0000313" key="2">
    <source>
        <dbReference type="EMBL" id="EMF15870.1"/>
    </source>
</evidence>
<dbReference type="AlphaFoldDB" id="M3DCX7"/>
<dbReference type="RefSeq" id="XP_016763991.1">
    <property type="nucleotide sequence ID" value="XM_016900608.1"/>
</dbReference>
<dbReference type="Proteomes" id="UP000016931">
    <property type="component" value="Unassembled WGS sequence"/>
</dbReference>
<evidence type="ECO:0008006" key="4">
    <source>
        <dbReference type="Google" id="ProtNLM"/>
    </source>
</evidence>
<reference evidence="2 3" key="1">
    <citation type="journal article" date="2012" name="PLoS Pathog.">
        <title>Diverse lifestyles and strategies of plant pathogenesis encoded in the genomes of eighteen Dothideomycetes fungi.</title>
        <authorList>
            <person name="Ohm R.A."/>
            <person name="Feau N."/>
            <person name="Henrissat B."/>
            <person name="Schoch C.L."/>
            <person name="Horwitz B.A."/>
            <person name="Barry K.W."/>
            <person name="Condon B.J."/>
            <person name="Copeland A.C."/>
            <person name="Dhillon B."/>
            <person name="Glaser F."/>
            <person name="Hesse C.N."/>
            <person name="Kosti I."/>
            <person name="LaButti K."/>
            <person name="Lindquist E.A."/>
            <person name="Lucas S."/>
            <person name="Salamov A.A."/>
            <person name="Bradshaw R.E."/>
            <person name="Ciuffetti L."/>
            <person name="Hamelin R.C."/>
            <person name="Kema G.H.J."/>
            <person name="Lawrence C."/>
            <person name="Scott J.A."/>
            <person name="Spatafora J.W."/>
            <person name="Turgeon B.G."/>
            <person name="de Wit P.J.G.M."/>
            <person name="Zhong S."/>
            <person name="Goodwin S.B."/>
            <person name="Grigoriev I.V."/>
        </authorList>
    </citation>
    <scope>NUCLEOTIDE SEQUENCE [LARGE SCALE GENOMIC DNA]</scope>
    <source>
        <strain evidence="2 3">SO2202</strain>
    </source>
</reference>
<name>M3DCX7_SPHMS</name>